<dbReference type="EMBL" id="CP003642">
    <property type="protein sequence ID" value="AFZ27090.1"/>
    <property type="molecule type" value="Genomic_DNA"/>
</dbReference>
<accession>K9X391</accession>
<dbReference type="SUPFAM" id="SSF49478">
    <property type="entry name" value="Cna protein B-type domain"/>
    <property type="match status" value="2"/>
</dbReference>
<keyword evidence="3" id="KW-1185">Reference proteome</keyword>
<evidence type="ECO:0008006" key="4">
    <source>
        <dbReference type="Google" id="ProtNLM"/>
    </source>
</evidence>
<dbReference type="AlphaFoldDB" id="K9X391"/>
<dbReference type="STRING" id="56107.Cylst_5041"/>
<organism evidence="2 3">
    <name type="scientific">Cylindrospermum stagnale PCC 7417</name>
    <dbReference type="NCBI Taxonomy" id="56107"/>
    <lineage>
        <taxon>Bacteria</taxon>
        <taxon>Bacillati</taxon>
        <taxon>Cyanobacteriota</taxon>
        <taxon>Cyanophyceae</taxon>
        <taxon>Nostocales</taxon>
        <taxon>Nostocaceae</taxon>
        <taxon>Cylindrospermum</taxon>
    </lineage>
</organism>
<name>K9X391_9NOST</name>
<dbReference type="HOGENOM" id="CLU_005413_0_0_3"/>
<feature type="region of interest" description="Disordered" evidence="1">
    <location>
        <begin position="23"/>
        <end position="62"/>
    </location>
</feature>
<evidence type="ECO:0000256" key="1">
    <source>
        <dbReference type="SAM" id="MobiDB-lite"/>
    </source>
</evidence>
<dbReference type="eggNOG" id="COG3188">
    <property type="taxonomic scope" value="Bacteria"/>
</dbReference>
<dbReference type="InterPro" id="IPR013783">
    <property type="entry name" value="Ig-like_fold"/>
</dbReference>
<feature type="compositionally biased region" description="Polar residues" evidence="1">
    <location>
        <begin position="50"/>
        <end position="60"/>
    </location>
</feature>
<evidence type="ECO:0000313" key="2">
    <source>
        <dbReference type="EMBL" id="AFZ27090.1"/>
    </source>
</evidence>
<dbReference type="Pfam" id="PF13620">
    <property type="entry name" value="CarboxypepD_reg"/>
    <property type="match status" value="1"/>
</dbReference>
<dbReference type="Gene3D" id="2.60.40.10">
    <property type="entry name" value="Immunoglobulins"/>
    <property type="match status" value="1"/>
</dbReference>
<dbReference type="OrthoDB" id="501348at2"/>
<reference evidence="2 3" key="1">
    <citation type="submission" date="2012-06" db="EMBL/GenBank/DDBJ databases">
        <title>Finished chromosome of genome of Cylindrospermum stagnale PCC 7417.</title>
        <authorList>
            <consortium name="US DOE Joint Genome Institute"/>
            <person name="Gugger M."/>
            <person name="Coursin T."/>
            <person name="Rippka R."/>
            <person name="Tandeau De Marsac N."/>
            <person name="Huntemann M."/>
            <person name="Wei C.-L."/>
            <person name="Han J."/>
            <person name="Detter J.C."/>
            <person name="Han C."/>
            <person name="Tapia R."/>
            <person name="Chen A."/>
            <person name="Kyrpides N."/>
            <person name="Mavromatis K."/>
            <person name="Markowitz V."/>
            <person name="Szeto E."/>
            <person name="Ivanova N."/>
            <person name="Pagani I."/>
            <person name="Pati A."/>
            <person name="Goodwin L."/>
            <person name="Nordberg H.P."/>
            <person name="Cantor M.N."/>
            <person name="Hua S.X."/>
            <person name="Woyke T."/>
            <person name="Kerfeld C.A."/>
        </authorList>
    </citation>
    <scope>NUCLEOTIDE SEQUENCE [LARGE SCALE GENOMIC DNA]</scope>
    <source>
        <strain evidence="2 3">PCC 7417</strain>
    </source>
</reference>
<gene>
    <name evidence="2" type="ORF">Cylst_5041</name>
</gene>
<dbReference type="Proteomes" id="UP000010475">
    <property type="component" value="Chromosome"/>
</dbReference>
<dbReference type="PATRIC" id="fig|56107.3.peg.5538"/>
<evidence type="ECO:0000313" key="3">
    <source>
        <dbReference type="Proteomes" id="UP000010475"/>
    </source>
</evidence>
<proteinExistence type="predicted"/>
<feature type="region of interest" description="Disordered" evidence="1">
    <location>
        <begin position="176"/>
        <end position="213"/>
    </location>
</feature>
<dbReference type="RefSeq" id="WP_015210325.1">
    <property type="nucleotide sequence ID" value="NC_019757.1"/>
</dbReference>
<dbReference type="KEGG" id="csg:Cylst_5041"/>
<protein>
    <recommendedName>
        <fullName evidence="4">Cna B-type</fullName>
    </recommendedName>
</protein>
<feature type="compositionally biased region" description="Low complexity" evidence="1">
    <location>
        <begin position="178"/>
        <end position="193"/>
    </location>
</feature>
<sequence>MFSQAASLPPTVTILQPDNISQATPQDISTRKIAKASPQELAIPSPPETFPSQFSSNGLAQVSPKKKLGRKVVSQSLAAPKASLISTINNQREVSSLDVLRKEKTLLIPLLDFAEIAGFTVETNTETMLLKTPVRVISFTANEIKKINGITYVDNVVLQEKLTASKEEIPQNVVIPTPTISASSQESSTSEPAKTSADAVDKNNSSPSTTPETTLAEAKKLLLGIIINQREVGSLEVLREDKTLLLPLLDFAEIAGFTVEATDEKTLIKTPLGVIVLNAGELKKINGIAYISDALLLERLSTSIELKTSDLTLIVDLPWRRNSGQSNSPVAALQPEVRPPSNGLSSLRQELEFYNSSGNTNWRSSSLLGGRLGGGIWRLRLDNNFVNQPDLTEYFFFNRTGKFLYQIGRQQIGLHPLLTGVNLTGAQVGYTNLPANQFNASYGANELLPRRSQPIQTFRGEAPPASFVQLRVGGVVIAQQQVGLGGEYEFIDVNLPPSSTSEIELLVFDRNNLNTPIEIRSLRLNVSDLLLPSGGNVQLAGVGLSGNSIQNALFEDYNSGETGKPVAFYQVRQGVSKNLTFEGAVQVLPDTTQAQAGFVWRLANPLIISTSVGSSRGGFGYTTNLDFQLDRLQILGNSELYPSGYFYSSQSRDRFNHSLEAKYRFSNNFNLGVIARSRQDESDGANYILPTFSLTPFAGLSLGGRPDFIGRYLFNVFYQPNQQTRLSLNTFGDTYSSDFSYNFTRNYLLSLGTESGGDLATRYTVTLNHNARNLSGLSWRLGMGYRDGEVGAIVGASMQVLPGLLARVEYQGIPSRNKSVFGGFGDDRLAVSLISDLSFAGGRLAPSNYSSIGKEKGAISGRIILKGAKKNFNLSGSTVQVLNSYNQSVGGARTDAQGNFFVGNLPEGVYIVELDPEQLPVELALSKSTVVAEVANSAITRLDFPVQVEYGVAGRVTDAAGKAIAQMQVELINAEGKRVSTSVTDEFGLYRLDGVPVGKYILQVPRQDGITSSDNLPKRDVTIDDNFIYDQNLQLPISPVVQETKEPALAPK</sequence>